<feature type="non-terminal residue" evidence="1">
    <location>
        <position position="83"/>
    </location>
</feature>
<dbReference type="PROSITE" id="PS51257">
    <property type="entry name" value="PROKAR_LIPOPROTEIN"/>
    <property type="match status" value="1"/>
</dbReference>
<dbReference type="AlphaFoldDB" id="A0A382SCH2"/>
<accession>A0A382SCH2</accession>
<organism evidence="1">
    <name type="scientific">marine metagenome</name>
    <dbReference type="NCBI Taxonomy" id="408172"/>
    <lineage>
        <taxon>unclassified sequences</taxon>
        <taxon>metagenomes</taxon>
        <taxon>ecological metagenomes</taxon>
    </lineage>
</organism>
<dbReference type="EMBL" id="UINC01127855">
    <property type="protein sequence ID" value="SVD07252.1"/>
    <property type="molecule type" value="Genomic_DNA"/>
</dbReference>
<reference evidence="1" key="1">
    <citation type="submission" date="2018-05" db="EMBL/GenBank/DDBJ databases">
        <authorList>
            <person name="Lanie J.A."/>
            <person name="Ng W.-L."/>
            <person name="Kazmierczak K.M."/>
            <person name="Andrzejewski T.M."/>
            <person name="Davidsen T.M."/>
            <person name="Wayne K.J."/>
            <person name="Tettelin H."/>
            <person name="Glass J.I."/>
            <person name="Rusch D."/>
            <person name="Podicherti R."/>
            <person name="Tsui H.-C.T."/>
            <person name="Winkler M.E."/>
        </authorList>
    </citation>
    <scope>NUCLEOTIDE SEQUENCE</scope>
</reference>
<evidence type="ECO:0000313" key="1">
    <source>
        <dbReference type="EMBL" id="SVD07252.1"/>
    </source>
</evidence>
<name>A0A382SCH2_9ZZZZ</name>
<protein>
    <submittedName>
        <fullName evidence="1">Uncharacterized protein</fullName>
    </submittedName>
</protein>
<gene>
    <name evidence="1" type="ORF">METZ01_LOCUS360106</name>
</gene>
<sequence length="83" mass="8966">MFGRRVKPRCFRALAISLALSAMSVIASGCGDIYTNSSVYGDDKETFAGIDLVSNSHHVAERLIDTSQQILDPKKPILVASLV</sequence>
<proteinExistence type="predicted"/>